<evidence type="ECO:0000256" key="3">
    <source>
        <dbReference type="ARBA" id="ARBA00022833"/>
    </source>
</evidence>
<organism evidence="8 9">
    <name type="scientific">Rhizobium tropici</name>
    <dbReference type="NCBI Taxonomy" id="398"/>
    <lineage>
        <taxon>Bacteria</taxon>
        <taxon>Pseudomonadati</taxon>
        <taxon>Pseudomonadota</taxon>
        <taxon>Alphaproteobacteria</taxon>
        <taxon>Hyphomicrobiales</taxon>
        <taxon>Rhizobiaceae</taxon>
        <taxon>Rhizobium/Agrobacterium group</taxon>
        <taxon>Rhizobium</taxon>
    </lineage>
</organism>
<evidence type="ECO:0000256" key="5">
    <source>
        <dbReference type="ARBA" id="ARBA00023027"/>
    </source>
</evidence>
<evidence type="ECO:0000256" key="1">
    <source>
        <dbReference type="ARBA" id="ARBA00001947"/>
    </source>
</evidence>
<dbReference type="EMBL" id="VNIP01000014">
    <property type="protein sequence ID" value="KAA1176973.1"/>
    <property type="molecule type" value="Genomic_DNA"/>
</dbReference>
<comment type="similarity">
    <text evidence="6">Belongs to the zinc-containing alcohol dehydrogenase family.</text>
</comment>
<dbReference type="FunFam" id="3.40.50.720:FF:000003">
    <property type="entry name" value="S-(hydroxymethyl)glutathione dehydrogenase"/>
    <property type="match status" value="1"/>
</dbReference>
<reference evidence="8 9" key="1">
    <citation type="submission" date="2019-07" db="EMBL/GenBank/DDBJ databases">
        <title>The Draft Genome Sequence of Rhizobium tropici SARCC-755 Associated with Superior Nodulation on Pigeonpea (Cajanus cajan (L.) Millsp.).</title>
        <authorList>
            <person name="Bopape F.L."/>
            <person name="Hassen A.I."/>
            <person name="Swanevelder Z.H."/>
            <person name="Gwata E.T."/>
        </authorList>
    </citation>
    <scope>NUCLEOTIDE SEQUENCE [LARGE SCALE GENOMIC DNA]</scope>
    <source>
        <strain evidence="8 9">SARCC-755</strain>
    </source>
</reference>
<evidence type="ECO:0000313" key="9">
    <source>
        <dbReference type="Proteomes" id="UP000323608"/>
    </source>
</evidence>
<sequence length="359" mass="36989">MRAALGLENGHTLSIENVEMLPPGPNDVIVKIGASGVCHTDVAILQGALPLPLPLILGHEGAGVVVEVGSQVTSLAVGDKVIGSVGAVCGHCWHCNHGMTHHCDNSAVITMGPKKIRRANGDTLPAFVGLGTFAEAMTAHETSLVKVQTDLPDEQLALIGCAITSGLGAVFNTAKVTPGASVAVVGCGGVGQAVIQGARIAGAGRIIAIDPVAKKREAAIKFGATDAIDPTETDPVEYARSLTGGRGVDFAFEVVGKPATILQTWDLARKAGTVTLVGMPAVDATVTLPAFALSSDDKRLLGSLYGGTQARRDIPLIVELAETGRLDLGSMITRRLLLDEVNDAVRALEAGEEIRSVLI</sequence>
<dbReference type="Pfam" id="PF00107">
    <property type="entry name" value="ADH_zinc_N"/>
    <property type="match status" value="1"/>
</dbReference>
<dbReference type="SUPFAM" id="SSF50129">
    <property type="entry name" value="GroES-like"/>
    <property type="match status" value="1"/>
</dbReference>
<evidence type="ECO:0000256" key="4">
    <source>
        <dbReference type="ARBA" id="ARBA00023002"/>
    </source>
</evidence>
<feature type="domain" description="Enoyl reductase (ER)" evidence="7">
    <location>
        <begin position="10"/>
        <end position="358"/>
    </location>
</feature>
<dbReference type="InterPro" id="IPR013149">
    <property type="entry name" value="ADH-like_C"/>
</dbReference>
<dbReference type="InterPro" id="IPR002328">
    <property type="entry name" value="ADH_Zn_CS"/>
</dbReference>
<keyword evidence="2 6" id="KW-0479">Metal-binding</keyword>
<dbReference type="PANTHER" id="PTHR43880:SF12">
    <property type="entry name" value="ALCOHOL DEHYDROGENASE CLASS-3"/>
    <property type="match status" value="1"/>
</dbReference>
<dbReference type="Gene3D" id="3.90.180.10">
    <property type="entry name" value="Medium-chain alcohol dehydrogenases, catalytic domain"/>
    <property type="match status" value="1"/>
</dbReference>
<dbReference type="PANTHER" id="PTHR43880">
    <property type="entry name" value="ALCOHOL DEHYDROGENASE"/>
    <property type="match status" value="1"/>
</dbReference>
<dbReference type="AlphaFoldDB" id="A0A5B0VR15"/>
<keyword evidence="3 6" id="KW-0862">Zinc</keyword>
<dbReference type="GO" id="GO:0046294">
    <property type="term" value="P:formaldehyde catabolic process"/>
    <property type="evidence" value="ECO:0007669"/>
    <property type="project" value="TreeGrafter"/>
</dbReference>
<dbReference type="InterPro" id="IPR013154">
    <property type="entry name" value="ADH-like_N"/>
</dbReference>
<dbReference type="GO" id="GO:0005829">
    <property type="term" value="C:cytosol"/>
    <property type="evidence" value="ECO:0007669"/>
    <property type="project" value="TreeGrafter"/>
</dbReference>
<keyword evidence="5" id="KW-0520">NAD</keyword>
<dbReference type="InterPro" id="IPR011032">
    <property type="entry name" value="GroES-like_sf"/>
</dbReference>
<protein>
    <submittedName>
        <fullName evidence="8">Zn-dependent alcohol dehydrogenase</fullName>
    </submittedName>
</protein>
<dbReference type="SMART" id="SM00829">
    <property type="entry name" value="PKS_ER"/>
    <property type="match status" value="1"/>
</dbReference>
<dbReference type="SUPFAM" id="SSF51735">
    <property type="entry name" value="NAD(P)-binding Rossmann-fold domains"/>
    <property type="match status" value="1"/>
</dbReference>
<comment type="cofactor">
    <cofactor evidence="1 6">
        <name>Zn(2+)</name>
        <dbReference type="ChEBI" id="CHEBI:29105"/>
    </cofactor>
</comment>
<dbReference type="PROSITE" id="PS00059">
    <property type="entry name" value="ADH_ZINC"/>
    <property type="match status" value="1"/>
</dbReference>
<dbReference type="CDD" id="cd08279">
    <property type="entry name" value="Zn_ADH_class_III"/>
    <property type="match status" value="1"/>
</dbReference>
<comment type="caution">
    <text evidence="8">The sequence shown here is derived from an EMBL/GenBank/DDBJ whole genome shotgun (WGS) entry which is preliminary data.</text>
</comment>
<keyword evidence="4" id="KW-0560">Oxidoreductase</keyword>
<evidence type="ECO:0000256" key="2">
    <source>
        <dbReference type="ARBA" id="ARBA00022723"/>
    </source>
</evidence>
<dbReference type="InterPro" id="IPR036291">
    <property type="entry name" value="NAD(P)-bd_dom_sf"/>
</dbReference>
<dbReference type="Proteomes" id="UP000323608">
    <property type="component" value="Unassembled WGS sequence"/>
</dbReference>
<accession>A0A5B0VR15</accession>
<evidence type="ECO:0000256" key="6">
    <source>
        <dbReference type="RuleBase" id="RU361277"/>
    </source>
</evidence>
<dbReference type="OrthoDB" id="9770544at2"/>
<gene>
    <name evidence="8" type="ORF">FP026_25765</name>
</gene>
<proteinExistence type="inferred from homology"/>
<evidence type="ECO:0000313" key="8">
    <source>
        <dbReference type="EMBL" id="KAA1176973.1"/>
    </source>
</evidence>
<dbReference type="GO" id="GO:0051903">
    <property type="term" value="F:S-(hydroxymethyl)glutathione dehydrogenase [NAD(P)+] activity"/>
    <property type="evidence" value="ECO:0007669"/>
    <property type="project" value="TreeGrafter"/>
</dbReference>
<dbReference type="Gene3D" id="3.40.50.720">
    <property type="entry name" value="NAD(P)-binding Rossmann-like Domain"/>
    <property type="match status" value="1"/>
</dbReference>
<dbReference type="RefSeq" id="WP_149637428.1">
    <property type="nucleotide sequence ID" value="NZ_VNIP01000014.1"/>
</dbReference>
<dbReference type="Pfam" id="PF08240">
    <property type="entry name" value="ADH_N"/>
    <property type="match status" value="1"/>
</dbReference>
<evidence type="ECO:0000259" key="7">
    <source>
        <dbReference type="SMART" id="SM00829"/>
    </source>
</evidence>
<dbReference type="GO" id="GO:0008270">
    <property type="term" value="F:zinc ion binding"/>
    <property type="evidence" value="ECO:0007669"/>
    <property type="project" value="InterPro"/>
</dbReference>
<name>A0A5B0VR15_RHITR</name>
<dbReference type="InterPro" id="IPR020843">
    <property type="entry name" value="ER"/>
</dbReference>